<dbReference type="EMBL" id="MKGL01000033">
    <property type="protein sequence ID" value="RNF10342.1"/>
    <property type="molecule type" value="Genomic_DNA"/>
</dbReference>
<organism evidence="2 3">
    <name type="scientific">Trypanosoma rangeli</name>
    <dbReference type="NCBI Taxonomy" id="5698"/>
    <lineage>
        <taxon>Eukaryota</taxon>
        <taxon>Discoba</taxon>
        <taxon>Euglenozoa</taxon>
        <taxon>Kinetoplastea</taxon>
        <taxon>Metakinetoplastina</taxon>
        <taxon>Trypanosomatida</taxon>
        <taxon>Trypanosomatidae</taxon>
        <taxon>Trypanosoma</taxon>
        <taxon>Herpetosoma</taxon>
    </lineage>
</organism>
<sequence length="184" mass="20992">MNDALARMANEKRRGGGKCRCGDVLDQTSALVHDLHSKDSELQYVWAENVALRSLLRGLTQELREEEQTMEDLYGDLSGFMRDINMLERKKKLLLTMEHGVLVNNTTRIQSFLQEQKQTLRLQQEAAAAEQKQTSIRLLVQKERTNKSLNDSNNTAALLYPLKKKKEPQKLGLSGALQAVFFFI</sequence>
<dbReference type="OrthoDB" id="10638387at2759"/>
<keyword evidence="3" id="KW-1185">Reference proteome</keyword>
<protein>
    <submittedName>
        <fullName evidence="2">Uncharacterized protein</fullName>
    </submittedName>
</protein>
<name>A0A422NXS9_TRYRA</name>
<gene>
    <name evidence="2" type="ORF">TraAM80_01702</name>
</gene>
<dbReference type="AlphaFoldDB" id="A0A422NXS9"/>
<dbReference type="RefSeq" id="XP_029241499.1">
    <property type="nucleotide sequence ID" value="XM_029378734.1"/>
</dbReference>
<proteinExistence type="predicted"/>
<dbReference type="Proteomes" id="UP000283634">
    <property type="component" value="Unassembled WGS sequence"/>
</dbReference>
<evidence type="ECO:0000256" key="1">
    <source>
        <dbReference type="SAM" id="Coils"/>
    </source>
</evidence>
<evidence type="ECO:0000313" key="3">
    <source>
        <dbReference type="Proteomes" id="UP000283634"/>
    </source>
</evidence>
<feature type="coiled-coil region" evidence="1">
    <location>
        <begin position="49"/>
        <end position="76"/>
    </location>
</feature>
<dbReference type="GeneID" id="40325635"/>
<keyword evidence="1" id="KW-0175">Coiled coil</keyword>
<evidence type="ECO:0000313" key="2">
    <source>
        <dbReference type="EMBL" id="RNF10342.1"/>
    </source>
</evidence>
<comment type="caution">
    <text evidence="2">The sequence shown here is derived from an EMBL/GenBank/DDBJ whole genome shotgun (WGS) entry which is preliminary data.</text>
</comment>
<accession>A0A422NXS9</accession>
<reference evidence="2 3" key="1">
    <citation type="journal article" date="2018" name="BMC Genomics">
        <title>Genomic comparison of Trypanosoma conorhini and Trypanosoma rangeli to Trypanosoma cruzi strains of high and low virulence.</title>
        <authorList>
            <person name="Bradwell K.R."/>
            <person name="Koparde V.N."/>
            <person name="Matveyev A.V."/>
            <person name="Serrano M.G."/>
            <person name="Alves J.M."/>
            <person name="Parikh H."/>
            <person name="Huang B."/>
            <person name="Lee V."/>
            <person name="Espinosa-Alvarez O."/>
            <person name="Ortiz P.A."/>
            <person name="Costa-Martins A.G."/>
            <person name="Teixeira M.M."/>
            <person name="Buck G.A."/>
        </authorList>
    </citation>
    <scope>NUCLEOTIDE SEQUENCE [LARGE SCALE GENOMIC DNA]</scope>
    <source>
        <strain evidence="2 3">AM80</strain>
    </source>
</reference>